<proteinExistence type="predicted"/>
<name>A0A160TB06_9ZZZZ</name>
<dbReference type="InterPro" id="IPR009305">
    <property type="entry name" value="Mpo1-like"/>
</dbReference>
<keyword evidence="1" id="KW-1133">Transmembrane helix</keyword>
<protein>
    <submittedName>
        <fullName evidence="2">PRS2 protein</fullName>
    </submittedName>
</protein>
<accession>A0A160TB06</accession>
<feature type="transmembrane region" description="Helical" evidence="1">
    <location>
        <begin position="24"/>
        <end position="43"/>
    </location>
</feature>
<keyword evidence="1" id="KW-0812">Transmembrane</keyword>
<feature type="transmembrane region" description="Helical" evidence="1">
    <location>
        <begin position="130"/>
        <end position="150"/>
    </location>
</feature>
<feature type="transmembrane region" description="Helical" evidence="1">
    <location>
        <begin position="106"/>
        <end position="124"/>
    </location>
</feature>
<reference evidence="2" key="1">
    <citation type="submission" date="2015-10" db="EMBL/GenBank/DDBJ databases">
        <authorList>
            <person name="Gilbert D.G."/>
        </authorList>
    </citation>
    <scope>NUCLEOTIDE SEQUENCE</scope>
</reference>
<evidence type="ECO:0000313" key="2">
    <source>
        <dbReference type="EMBL" id="CUS40628.1"/>
    </source>
</evidence>
<dbReference type="GO" id="GO:0016020">
    <property type="term" value="C:membrane"/>
    <property type="evidence" value="ECO:0007669"/>
    <property type="project" value="GOC"/>
</dbReference>
<dbReference type="PANTHER" id="PTHR28026">
    <property type="entry name" value="DUF962 DOMAIN PROTEIN (AFU_ORTHOLOGUE AFUA_8G05310)"/>
    <property type="match status" value="1"/>
</dbReference>
<feature type="transmembrane region" description="Helical" evidence="1">
    <location>
        <begin position="55"/>
        <end position="73"/>
    </location>
</feature>
<dbReference type="AlphaFoldDB" id="A0A160TB06"/>
<dbReference type="EMBL" id="CZQC01000021">
    <property type="protein sequence ID" value="CUS40628.1"/>
    <property type="molecule type" value="Genomic_DNA"/>
</dbReference>
<dbReference type="GO" id="GO:0046521">
    <property type="term" value="P:sphingoid catabolic process"/>
    <property type="evidence" value="ECO:0007669"/>
    <property type="project" value="TreeGrafter"/>
</dbReference>
<dbReference type="PANTHER" id="PTHR28026:SF9">
    <property type="entry name" value="2-HYDROXY-PALMITIC ACID DIOXYGENASE MPO1"/>
    <property type="match status" value="1"/>
</dbReference>
<dbReference type="Pfam" id="PF06127">
    <property type="entry name" value="Mpo1-like"/>
    <property type="match status" value="1"/>
</dbReference>
<evidence type="ECO:0000256" key="1">
    <source>
        <dbReference type="SAM" id="Phobius"/>
    </source>
</evidence>
<keyword evidence="1" id="KW-0472">Membrane</keyword>
<organism evidence="2">
    <name type="scientific">hydrothermal vent metagenome</name>
    <dbReference type="NCBI Taxonomy" id="652676"/>
    <lineage>
        <taxon>unclassified sequences</taxon>
        <taxon>metagenomes</taxon>
        <taxon>ecological metagenomes</taxon>
    </lineage>
</organism>
<gene>
    <name evidence="2" type="ORF">MGWOODY_Tha114</name>
</gene>
<sequence>MMAKSADQWFSEYGSSHTNPINKLIHWVCVPLIYLVIIGLLWSIPTPNIMQQIPYLNWGTVAVLLSIIFYIRLSLSLSVGLSIFAITCCWIISTLDHLLTIPIWQISLIGFVILWIFQFIGHHVEGKKPSFFKDIQFLLIGPAWLMGFIYRKLHIPYH</sequence>